<organism evidence="2 3">
    <name type="scientific">Mucilaginibacter pankratovii</name>
    <dbReference type="NCBI Taxonomy" id="2772110"/>
    <lineage>
        <taxon>Bacteria</taxon>
        <taxon>Pseudomonadati</taxon>
        <taxon>Bacteroidota</taxon>
        <taxon>Sphingobacteriia</taxon>
        <taxon>Sphingobacteriales</taxon>
        <taxon>Sphingobacteriaceae</taxon>
        <taxon>Mucilaginibacter</taxon>
    </lineage>
</organism>
<proteinExistence type="predicted"/>
<accession>A0ABR7WY93</accession>
<protein>
    <recommendedName>
        <fullName evidence="4">Phage shock protein C (PspC) family protein</fullName>
    </recommendedName>
</protein>
<keyword evidence="1" id="KW-0812">Transmembrane</keyword>
<evidence type="ECO:0008006" key="4">
    <source>
        <dbReference type="Google" id="ProtNLM"/>
    </source>
</evidence>
<evidence type="ECO:0000256" key="1">
    <source>
        <dbReference type="SAM" id="Phobius"/>
    </source>
</evidence>
<dbReference type="RefSeq" id="WP_191191203.1">
    <property type="nucleotide sequence ID" value="NZ_JACWMY010000013.1"/>
</dbReference>
<dbReference type="EMBL" id="JACWMY010000013">
    <property type="protein sequence ID" value="MBD1366562.1"/>
    <property type="molecule type" value="Genomic_DNA"/>
</dbReference>
<name>A0ABR7WY93_9SPHI</name>
<keyword evidence="1" id="KW-0472">Membrane</keyword>
<evidence type="ECO:0000313" key="3">
    <source>
        <dbReference type="Proteomes" id="UP000606600"/>
    </source>
</evidence>
<evidence type="ECO:0000313" key="2">
    <source>
        <dbReference type="EMBL" id="MBD1366562.1"/>
    </source>
</evidence>
<keyword evidence="3" id="KW-1185">Reference proteome</keyword>
<gene>
    <name evidence="2" type="ORF">IDJ77_22300</name>
</gene>
<dbReference type="Proteomes" id="UP000606600">
    <property type="component" value="Unassembled WGS sequence"/>
</dbReference>
<comment type="caution">
    <text evidence="2">The sequence shown here is derived from an EMBL/GenBank/DDBJ whole genome shotgun (WGS) entry which is preliminary data.</text>
</comment>
<feature type="transmembrane region" description="Helical" evidence="1">
    <location>
        <begin position="50"/>
        <end position="72"/>
    </location>
</feature>
<reference evidence="2 3" key="1">
    <citation type="submission" date="2020-09" db="EMBL/GenBank/DDBJ databases">
        <title>Novel species of Mucilaginibacter isolated from a glacier on the Tibetan Plateau.</title>
        <authorList>
            <person name="Liu Q."/>
            <person name="Xin Y.-H."/>
        </authorList>
    </citation>
    <scope>NUCLEOTIDE SEQUENCE [LARGE SCALE GENOMIC DNA]</scope>
    <source>
        <strain evidence="2 3">ZT4R22</strain>
    </source>
</reference>
<sequence length="73" mass="8446">MRLFRKKERPMSARQEQVAGKIAGDILQYQRRAADYLNRKTVHLSGKARLCLLVLFCAAFGSYCLFVLIRAFH</sequence>
<keyword evidence="1" id="KW-1133">Transmembrane helix</keyword>